<evidence type="ECO:0000313" key="4">
    <source>
        <dbReference type="Proteomes" id="UP000095284"/>
    </source>
</evidence>
<keyword evidence="5" id="KW-1185">Reference proteome</keyword>
<evidence type="ECO:0000313" key="3">
    <source>
        <dbReference type="EMBL" id="CAD5210140.1"/>
    </source>
</evidence>
<dbReference type="PANTHER" id="PTHR46260">
    <property type="entry name" value="RING-TYPE DOMAIN-CONTAINING PROTEIN"/>
    <property type="match status" value="1"/>
</dbReference>
<proteinExistence type="predicted"/>
<evidence type="ECO:0000256" key="2">
    <source>
        <dbReference type="ARBA" id="ARBA00022737"/>
    </source>
</evidence>
<dbReference type="Proteomes" id="UP000659654">
    <property type="component" value="Unassembled WGS sequence"/>
</dbReference>
<gene>
    <name evidence="3" type="ORF">BXYJ_LOCUS1786</name>
</gene>
<dbReference type="PANTHER" id="PTHR46260:SF3">
    <property type="entry name" value="RING-TYPE DOMAIN-CONTAINING PROTEIN"/>
    <property type="match status" value="1"/>
</dbReference>
<keyword evidence="2" id="KW-0677">Repeat</keyword>
<dbReference type="AlphaFoldDB" id="A0A1I7S8S8"/>
<protein>
    <submittedName>
        <fullName evidence="3">(pine wood nematode) hypothetical protein</fullName>
    </submittedName>
</protein>
<name>A0A1I7S8S8_BURXY</name>
<sequence>MFRIGGKSTLVPEVIKDGLSCSAFCQVQNGIGYVFGGFNKTGCHNLVYKINNGLVSRCPPLSTDLKNAAAVIARNNRAYIIGGWDGKRTLDTIFTYEDDKLLYETRLPYPVEGHSSSVFDEFIINVGGFDGVSVISTISIYDTITKRTLLVDAKLKTPRENHCTVIFKKDKKNVMLIMGGWDGQEALSECEAFELINESPFVIPIQWNCDLIEPRNRPAVVVVPTE</sequence>
<dbReference type="SMR" id="A0A1I7S8S8"/>
<dbReference type="EMBL" id="CAJFDI010000001">
    <property type="protein sequence ID" value="CAD5210140.1"/>
    <property type="molecule type" value="Genomic_DNA"/>
</dbReference>
<reference evidence="3" key="2">
    <citation type="submission" date="2020-09" db="EMBL/GenBank/DDBJ databases">
        <authorList>
            <person name="Kikuchi T."/>
        </authorList>
    </citation>
    <scope>NUCLEOTIDE SEQUENCE</scope>
    <source>
        <strain evidence="3">Ka4C1</strain>
    </source>
</reference>
<accession>A0A1I7S8S8</accession>
<dbReference type="Gene3D" id="2.120.10.80">
    <property type="entry name" value="Kelch-type beta propeller"/>
    <property type="match status" value="2"/>
</dbReference>
<reference evidence="6" key="1">
    <citation type="submission" date="2016-11" db="UniProtKB">
        <authorList>
            <consortium name="WormBaseParasite"/>
        </authorList>
    </citation>
    <scope>IDENTIFICATION</scope>
</reference>
<dbReference type="EMBL" id="CAJFCV020000001">
    <property type="protein sequence ID" value="CAG9085807.1"/>
    <property type="molecule type" value="Genomic_DNA"/>
</dbReference>
<dbReference type="OrthoDB" id="45365at2759"/>
<dbReference type="WBParaSite" id="BXY_0942300.1">
    <property type="protein sequence ID" value="BXY_0942300.1"/>
    <property type="gene ID" value="BXY_0942300"/>
</dbReference>
<dbReference type="Proteomes" id="UP000095284">
    <property type="component" value="Unplaced"/>
</dbReference>
<dbReference type="InterPro" id="IPR015915">
    <property type="entry name" value="Kelch-typ_b-propeller"/>
</dbReference>
<dbReference type="InterPro" id="IPR051746">
    <property type="entry name" value="Kelch_domain_containing_8"/>
</dbReference>
<keyword evidence="1" id="KW-0880">Kelch repeat</keyword>
<evidence type="ECO:0000313" key="5">
    <source>
        <dbReference type="Proteomes" id="UP000659654"/>
    </source>
</evidence>
<dbReference type="SUPFAM" id="SSF117281">
    <property type="entry name" value="Kelch motif"/>
    <property type="match status" value="1"/>
</dbReference>
<dbReference type="eggNOG" id="ENOG502SGIW">
    <property type="taxonomic scope" value="Eukaryota"/>
</dbReference>
<dbReference type="Proteomes" id="UP000582659">
    <property type="component" value="Unassembled WGS sequence"/>
</dbReference>
<evidence type="ECO:0000313" key="6">
    <source>
        <dbReference type="WBParaSite" id="BXY_0942300.1"/>
    </source>
</evidence>
<organism evidence="4 6">
    <name type="scientific">Bursaphelenchus xylophilus</name>
    <name type="common">Pinewood nematode worm</name>
    <name type="synonym">Aphelenchoides xylophilus</name>
    <dbReference type="NCBI Taxonomy" id="6326"/>
    <lineage>
        <taxon>Eukaryota</taxon>
        <taxon>Metazoa</taxon>
        <taxon>Ecdysozoa</taxon>
        <taxon>Nematoda</taxon>
        <taxon>Chromadorea</taxon>
        <taxon>Rhabditida</taxon>
        <taxon>Tylenchina</taxon>
        <taxon>Tylenchomorpha</taxon>
        <taxon>Aphelenchoidea</taxon>
        <taxon>Aphelenchoididae</taxon>
        <taxon>Bursaphelenchus</taxon>
    </lineage>
</organism>
<evidence type="ECO:0000256" key="1">
    <source>
        <dbReference type="ARBA" id="ARBA00022441"/>
    </source>
</evidence>